<dbReference type="RefSeq" id="WP_180894500.1">
    <property type="nucleotide sequence ID" value="NZ_JACCKD010000008.1"/>
</dbReference>
<organism evidence="2 3">
    <name type="scientific">Haloechinothrix aidingensis</name>
    <dbReference type="NCBI Taxonomy" id="2752311"/>
    <lineage>
        <taxon>Bacteria</taxon>
        <taxon>Bacillati</taxon>
        <taxon>Actinomycetota</taxon>
        <taxon>Actinomycetes</taxon>
        <taxon>Pseudonocardiales</taxon>
        <taxon>Pseudonocardiaceae</taxon>
        <taxon>Haloechinothrix</taxon>
    </lineage>
</organism>
<sequence>MYWIWLLLLFALPFLTLVPWRSVRLRRPAWHRPPRQGRHRPLPGRVRDGAERGL</sequence>
<dbReference type="AlphaFoldDB" id="A0A838AEG7"/>
<protein>
    <submittedName>
        <fullName evidence="2">Uncharacterized protein</fullName>
    </submittedName>
</protein>
<dbReference type="EMBL" id="JACCKD010000008">
    <property type="protein sequence ID" value="MBA0127672.1"/>
    <property type="molecule type" value="Genomic_DNA"/>
</dbReference>
<proteinExistence type="predicted"/>
<feature type="compositionally biased region" description="Basic and acidic residues" evidence="1">
    <location>
        <begin position="45"/>
        <end position="54"/>
    </location>
</feature>
<evidence type="ECO:0000256" key="1">
    <source>
        <dbReference type="SAM" id="MobiDB-lite"/>
    </source>
</evidence>
<reference evidence="2 3" key="1">
    <citation type="submission" date="2020-07" db="EMBL/GenBank/DDBJ databases">
        <title>Genome of Haloechinothrix sp.</title>
        <authorList>
            <person name="Tang S.-K."/>
            <person name="Yang L."/>
            <person name="Zhu W.-Y."/>
        </authorList>
    </citation>
    <scope>NUCLEOTIDE SEQUENCE [LARGE SCALE GENOMIC DNA]</scope>
    <source>
        <strain evidence="2 3">YIM 98757</strain>
    </source>
</reference>
<keyword evidence="3" id="KW-1185">Reference proteome</keyword>
<evidence type="ECO:0000313" key="3">
    <source>
        <dbReference type="Proteomes" id="UP000582974"/>
    </source>
</evidence>
<accession>A0A838AEG7</accession>
<gene>
    <name evidence="2" type="ORF">H0B56_19180</name>
</gene>
<name>A0A838AEG7_9PSEU</name>
<comment type="caution">
    <text evidence="2">The sequence shown here is derived from an EMBL/GenBank/DDBJ whole genome shotgun (WGS) entry which is preliminary data.</text>
</comment>
<evidence type="ECO:0000313" key="2">
    <source>
        <dbReference type="EMBL" id="MBA0127672.1"/>
    </source>
</evidence>
<feature type="region of interest" description="Disordered" evidence="1">
    <location>
        <begin position="31"/>
        <end position="54"/>
    </location>
</feature>
<feature type="compositionally biased region" description="Basic residues" evidence="1">
    <location>
        <begin position="31"/>
        <end position="42"/>
    </location>
</feature>
<dbReference type="Proteomes" id="UP000582974">
    <property type="component" value="Unassembled WGS sequence"/>
</dbReference>